<feature type="compositionally biased region" description="Low complexity" evidence="1">
    <location>
        <begin position="96"/>
        <end position="110"/>
    </location>
</feature>
<organism evidence="2 3">
    <name type="scientific">Porphyridium purpureum</name>
    <name type="common">Red alga</name>
    <name type="synonym">Porphyridium cruentum</name>
    <dbReference type="NCBI Taxonomy" id="35688"/>
    <lineage>
        <taxon>Eukaryota</taxon>
        <taxon>Rhodophyta</taxon>
        <taxon>Bangiophyceae</taxon>
        <taxon>Porphyridiales</taxon>
        <taxon>Porphyridiaceae</taxon>
        <taxon>Porphyridium</taxon>
    </lineage>
</organism>
<dbReference type="OrthoDB" id="21292at2759"/>
<accession>A0A5J4YTB0</accession>
<evidence type="ECO:0000313" key="3">
    <source>
        <dbReference type="Proteomes" id="UP000324585"/>
    </source>
</evidence>
<keyword evidence="3" id="KW-1185">Reference proteome</keyword>
<dbReference type="PANTHER" id="PTHR12774">
    <property type="entry name" value="PEROXISOMAL BIOGENESIS FACTOR 19"/>
    <property type="match status" value="1"/>
</dbReference>
<dbReference type="GO" id="GO:0033328">
    <property type="term" value="F:peroxisome membrane targeting sequence binding"/>
    <property type="evidence" value="ECO:0007669"/>
    <property type="project" value="TreeGrafter"/>
</dbReference>
<name>A0A5J4YTB0_PORPP</name>
<dbReference type="InterPro" id="IPR006708">
    <property type="entry name" value="Pex19"/>
</dbReference>
<comment type="caution">
    <text evidence="2">The sequence shown here is derived from an EMBL/GenBank/DDBJ whole genome shotgun (WGS) entry which is preliminary data.</text>
</comment>
<feature type="compositionally biased region" description="Low complexity" evidence="1">
    <location>
        <begin position="303"/>
        <end position="318"/>
    </location>
</feature>
<sequence length="342" mass="35537">MAEHVASKMEEDDEDELLDGLLDSALDEFDCGTRGQGNDGSGSGSGSGSRSASTDVAGVLAAKEGGSEIQGAPLNNARGRNPAMTSTVRETETDPLLRALSALNTANAAAQEKKTASGGGPDADDLMMKELLEALSKSMPQGQEGDEGDASDADGVQNILHELLNSNRASGARSGDAPSRSAAETASGSDASAPSEANPDQFEALVEGIMAEILSTDLMKAPITQVKAQYDSYLASEEAAALDPAERERYQKQALCMAEIVQTYDTGSDLSRVQELLEKMQDYGEPPPSIAAEIDASREAEAARGNASASASEAGNSGFEDGENLPAELEHLQKFADQCATQ</sequence>
<proteinExistence type="predicted"/>
<dbReference type="EMBL" id="VRMN01000004">
    <property type="protein sequence ID" value="KAA8494445.1"/>
    <property type="molecule type" value="Genomic_DNA"/>
</dbReference>
<dbReference type="GO" id="GO:0005778">
    <property type="term" value="C:peroxisomal membrane"/>
    <property type="evidence" value="ECO:0007669"/>
    <property type="project" value="TreeGrafter"/>
</dbReference>
<feature type="compositionally biased region" description="Polar residues" evidence="1">
    <location>
        <begin position="182"/>
        <end position="192"/>
    </location>
</feature>
<dbReference type="AlphaFoldDB" id="A0A5J4YTB0"/>
<dbReference type="PANTHER" id="PTHR12774:SF2">
    <property type="entry name" value="PEROXISOMAL BIOGENESIS FACTOR 19"/>
    <property type="match status" value="1"/>
</dbReference>
<feature type="region of interest" description="Disordered" evidence="1">
    <location>
        <begin position="282"/>
        <end position="329"/>
    </location>
</feature>
<feature type="region of interest" description="Disordered" evidence="1">
    <location>
        <begin position="1"/>
        <end position="200"/>
    </location>
</feature>
<dbReference type="Gene3D" id="1.20.120.900">
    <property type="entry name" value="Pex19, mPTS binding domain"/>
    <property type="match status" value="1"/>
</dbReference>
<dbReference type="InterPro" id="IPR038322">
    <property type="entry name" value="Pex19_C_sf"/>
</dbReference>
<protein>
    <submittedName>
        <fullName evidence="2">Peroxisome biogenesis protein 19-1</fullName>
    </submittedName>
</protein>
<gene>
    <name evidence="2" type="ORF">FVE85_2686</name>
</gene>
<dbReference type="Proteomes" id="UP000324585">
    <property type="component" value="Unassembled WGS sequence"/>
</dbReference>
<dbReference type="GO" id="GO:0045046">
    <property type="term" value="P:protein import into peroxisome membrane"/>
    <property type="evidence" value="ECO:0007669"/>
    <property type="project" value="TreeGrafter"/>
</dbReference>
<evidence type="ECO:0000313" key="2">
    <source>
        <dbReference type="EMBL" id="KAA8494445.1"/>
    </source>
</evidence>
<dbReference type="OMA" id="EMLYEPL"/>
<feature type="compositionally biased region" description="Gly residues" evidence="1">
    <location>
        <begin position="34"/>
        <end position="47"/>
    </location>
</feature>
<evidence type="ECO:0000256" key="1">
    <source>
        <dbReference type="SAM" id="MobiDB-lite"/>
    </source>
</evidence>
<dbReference type="Pfam" id="PF04614">
    <property type="entry name" value="Pex19"/>
    <property type="match status" value="1"/>
</dbReference>
<reference evidence="3" key="1">
    <citation type="journal article" date="2019" name="Nat. Commun.">
        <title>Expansion of phycobilisome linker gene families in mesophilic red algae.</title>
        <authorList>
            <person name="Lee J."/>
            <person name="Kim D."/>
            <person name="Bhattacharya D."/>
            <person name="Yoon H.S."/>
        </authorList>
    </citation>
    <scope>NUCLEOTIDE SEQUENCE [LARGE SCALE GENOMIC DNA]</scope>
    <source>
        <strain evidence="3">CCMP 1328</strain>
    </source>
</reference>